<dbReference type="CDD" id="cd10432">
    <property type="entry name" value="BI-1-like_bacterial"/>
    <property type="match status" value="1"/>
</dbReference>
<accession>A0A4S3B3V2</accession>
<dbReference type="AlphaFoldDB" id="A0A4S3B3V2"/>
<reference evidence="7 8" key="1">
    <citation type="submission" date="2019-01" db="EMBL/GenBank/DDBJ databases">
        <title>Vagococcus silagei sp. nov. isolated from brewer's grain.</title>
        <authorList>
            <person name="Guu J.-R."/>
        </authorList>
    </citation>
    <scope>NUCLEOTIDE SEQUENCE [LARGE SCALE GENOMIC DNA]</scope>
    <source>
        <strain evidence="7 8">2B-2</strain>
    </source>
</reference>
<feature type="transmembrane region" description="Helical" evidence="6">
    <location>
        <begin position="200"/>
        <end position="220"/>
    </location>
</feature>
<feature type="transmembrane region" description="Helical" evidence="6">
    <location>
        <begin position="162"/>
        <end position="180"/>
    </location>
</feature>
<keyword evidence="8" id="KW-1185">Reference proteome</keyword>
<evidence type="ECO:0000256" key="5">
    <source>
        <dbReference type="ARBA" id="ARBA00023136"/>
    </source>
</evidence>
<evidence type="ECO:0000256" key="6">
    <source>
        <dbReference type="RuleBase" id="RU004379"/>
    </source>
</evidence>
<dbReference type="Pfam" id="PF01027">
    <property type="entry name" value="Bax1-I"/>
    <property type="match status" value="1"/>
</dbReference>
<sequence length="226" mass="24638">MNQQEYAQTGGLTKFYSKVYGFVGLGVAISAVTAYLASTVFWYQVAPLLSNRIMFFGLWIAQLALVVNLSKNAVQEKGNSLVGYIGYSVLTGITLSVTLKLYTAESITAAFLTASVTFAVMAVVGVVIKKDLSAVGHALYSLVLGIIIASLLNFFILKSSPVEMFISYAMVLVFSGLVAYDNQKIKAIYYQAGVEPSNNIAIYCALSLYLDLINLFYAFLRIFGRD</sequence>
<feature type="transmembrane region" description="Helical" evidence="6">
    <location>
        <begin position="53"/>
        <end position="69"/>
    </location>
</feature>
<comment type="caution">
    <text evidence="7">The sequence shown here is derived from an EMBL/GenBank/DDBJ whole genome shotgun (WGS) entry which is preliminary data.</text>
</comment>
<evidence type="ECO:0000256" key="2">
    <source>
        <dbReference type="ARBA" id="ARBA00010350"/>
    </source>
</evidence>
<dbReference type="OrthoDB" id="9793828at2"/>
<gene>
    <name evidence="7" type="ORF">ESZ54_03655</name>
</gene>
<protein>
    <submittedName>
        <fullName evidence="7">Bax inhibitor-1/YccA family protein</fullName>
    </submittedName>
</protein>
<evidence type="ECO:0000256" key="4">
    <source>
        <dbReference type="ARBA" id="ARBA00022989"/>
    </source>
</evidence>
<keyword evidence="4 6" id="KW-1133">Transmembrane helix</keyword>
<keyword evidence="5 6" id="KW-0472">Membrane</keyword>
<evidence type="ECO:0000256" key="3">
    <source>
        <dbReference type="ARBA" id="ARBA00022692"/>
    </source>
</evidence>
<dbReference type="PANTHER" id="PTHR23291">
    <property type="entry name" value="BAX INHIBITOR-RELATED"/>
    <property type="match status" value="1"/>
</dbReference>
<feature type="transmembrane region" description="Helical" evidence="6">
    <location>
        <begin position="81"/>
        <end position="102"/>
    </location>
</feature>
<evidence type="ECO:0000313" key="8">
    <source>
        <dbReference type="Proteomes" id="UP000310506"/>
    </source>
</evidence>
<evidence type="ECO:0000256" key="1">
    <source>
        <dbReference type="ARBA" id="ARBA00004141"/>
    </source>
</evidence>
<dbReference type="RefSeq" id="WP_136136329.1">
    <property type="nucleotide sequence ID" value="NZ_SDGV01000008.1"/>
</dbReference>
<proteinExistence type="inferred from homology"/>
<evidence type="ECO:0000313" key="7">
    <source>
        <dbReference type="EMBL" id="THB61751.1"/>
    </source>
</evidence>
<dbReference type="PANTHER" id="PTHR23291:SF50">
    <property type="entry name" value="PROTEIN LIFEGUARD 4"/>
    <property type="match status" value="1"/>
</dbReference>
<dbReference type="Proteomes" id="UP000310506">
    <property type="component" value="Unassembled WGS sequence"/>
</dbReference>
<feature type="transmembrane region" description="Helical" evidence="6">
    <location>
        <begin position="109"/>
        <end position="128"/>
    </location>
</feature>
<comment type="similarity">
    <text evidence="2 6">Belongs to the BI1 family.</text>
</comment>
<dbReference type="EMBL" id="SDGV01000008">
    <property type="protein sequence ID" value="THB61751.1"/>
    <property type="molecule type" value="Genomic_DNA"/>
</dbReference>
<name>A0A4S3B3V2_9ENTE</name>
<keyword evidence="3 6" id="KW-0812">Transmembrane</keyword>
<feature type="transmembrane region" description="Helical" evidence="6">
    <location>
        <begin position="134"/>
        <end position="155"/>
    </location>
</feature>
<comment type="subcellular location">
    <subcellularLocation>
        <location evidence="1">Membrane</location>
        <topology evidence="1">Multi-pass membrane protein</topology>
    </subcellularLocation>
</comment>
<organism evidence="7 8">
    <name type="scientific">Vagococcus silagei</name>
    <dbReference type="NCBI Taxonomy" id="2508885"/>
    <lineage>
        <taxon>Bacteria</taxon>
        <taxon>Bacillati</taxon>
        <taxon>Bacillota</taxon>
        <taxon>Bacilli</taxon>
        <taxon>Lactobacillales</taxon>
        <taxon>Enterococcaceae</taxon>
        <taxon>Vagococcus</taxon>
    </lineage>
</organism>
<dbReference type="GO" id="GO:0005886">
    <property type="term" value="C:plasma membrane"/>
    <property type="evidence" value="ECO:0007669"/>
    <property type="project" value="TreeGrafter"/>
</dbReference>
<dbReference type="InterPro" id="IPR006214">
    <property type="entry name" value="Bax_inhibitor_1-related"/>
</dbReference>
<feature type="transmembrane region" description="Helical" evidence="6">
    <location>
        <begin position="20"/>
        <end position="41"/>
    </location>
</feature>